<dbReference type="GO" id="GO:0030145">
    <property type="term" value="F:manganese ion binding"/>
    <property type="evidence" value="ECO:0007669"/>
    <property type="project" value="InterPro"/>
</dbReference>
<dbReference type="PANTHER" id="PTHR43226:SF4">
    <property type="entry name" value="XAA-PRO AMINOPEPTIDASE 3"/>
    <property type="match status" value="1"/>
</dbReference>
<gene>
    <name evidence="11" type="ORF">GCM10007359_07390</name>
</gene>
<dbReference type="Gene3D" id="3.90.230.10">
    <property type="entry name" value="Creatinase/methionine aminopeptidase superfamily"/>
    <property type="match status" value="1"/>
</dbReference>
<dbReference type="Pfam" id="PF05195">
    <property type="entry name" value="AMP_N"/>
    <property type="match status" value="1"/>
</dbReference>
<dbReference type="SUPFAM" id="SSF55920">
    <property type="entry name" value="Creatinase/aminopeptidase"/>
    <property type="match status" value="1"/>
</dbReference>
<evidence type="ECO:0000256" key="8">
    <source>
        <dbReference type="RuleBase" id="RU000590"/>
    </source>
</evidence>
<dbReference type="GO" id="GO:0070006">
    <property type="term" value="F:metalloaminopeptidase activity"/>
    <property type="evidence" value="ECO:0007669"/>
    <property type="project" value="InterPro"/>
</dbReference>
<dbReference type="Proteomes" id="UP000600171">
    <property type="component" value="Unassembled WGS sequence"/>
</dbReference>
<dbReference type="PANTHER" id="PTHR43226">
    <property type="entry name" value="XAA-PRO AMINOPEPTIDASE 3"/>
    <property type="match status" value="1"/>
</dbReference>
<comment type="cofactor">
    <cofactor evidence="2">
        <name>Mn(2+)</name>
        <dbReference type="ChEBI" id="CHEBI:29035"/>
    </cofactor>
</comment>
<dbReference type="InterPro" id="IPR036005">
    <property type="entry name" value="Creatinase/aminopeptidase-like"/>
</dbReference>
<sequence length="510" mass="56028">MTEENTTEQPLEERVNNRSQPPESDAFASFMAANWAPADDALPVRAEVADYAAARRAKISKLFPGERLVIPAGPLKVRSNDTDYRFRPHSAFAHQTGLGTDHEPDAVLVFEPVDEGQGDNGSNHEVTLYFTPLAGRDSKKFYADPRYGEFWIGPRPTLAAIETEYGLRTKDLSELEVAITKNAGNAALGGVQIRLVRNVDLNVDALVDTSRYNTGVDLESADQQDAALAEELSAARLVKDDVEVANLRRSVANTISGFESVVKALPRAVEHHRGERVIEGAFFAKAREEGNDLGYDTIAACGNNATILHWIRNNGQVEDGKLVLLDAGVEDETLYTADVTRTFPVNGRFSEVQAKVYQAVLDAADAAFEVAVPGNKFRDVHAAAMEVLANRLEEWGLLPVSAEVALTDQGGQHRRWMPHGTSHHLGLDVHDCAQAKRELYLDGVIEPGMVFTIEPGLYFKEEDLAIPEEYRGIGVRIEDDVLITEEGNENLSAGLPRKVEEVEAWMKSLS</sequence>
<dbReference type="PROSITE" id="PS00491">
    <property type="entry name" value="PROLINE_PEPTIDASE"/>
    <property type="match status" value="1"/>
</dbReference>
<feature type="domain" description="Aminopeptidase P N-terminal" evidence="10">
    <location>
        <begin position="46"/>
        <end position="204"/>
    </location>
</feature>
<name>A0A917MRL0_9MICC</name>
<dbReference type="GO" id="GO:0006508">
    <property type="term" value="P:proteolysis"/>
    <property type="evidence" value="ECO:0007669"/>
    <property type="project" value="TreeGrafter"/>
</dbReference>
<dbReference type="SMART" id="SM01011">
    <property type="entry name" value="AMP_N"/>
    <property type="match status" value="1"/>
</dbReference>
<dbReference type="AlphaFoldDB" id="A0A917MRL0"/>
<dbReference type="InterPro" id="IPR007865">
    <property type="entry name" value="Aminopep_P_N"/>
</dbReference>
<proteinExistence type="inferred from homology"/>
<evidence type="ECO:0000256" key="9">
    <source>
        <dbReference type="SAM" id="MobiDB-lite"/>
    </source>
</evidence>
<evidence type="ECO:0000313" key="11">
    <source>
        <dbReference type="EMBL" id="GGH59826.1"/>
    </source>
</evidence>
<evidence type="ECO:0000256" key="5">
    <source>
        <dbReference type="ARBA" id="ARBA00022723"/>
    </source>
</evidence>
<dbReference type="EMBL" id="BMDC01000001">
    <property type="protein sequence ID" value="GGH59826.1"/>
    <property type="molecule type" value="Genomic_DNA"/>
</dbReference>
<evidence type="ECO:0000256" key="3">
    <source>
        <dbReference type="ARBA" id="ARBA00008766"/>
    </source>
</evidence>
<dbReference type="GO" id="GO:0005829">
    <property type="term" value="C:cytosol"/>
    <property type="evidence" value="ECO:0007669"/>
    <property type="project" value="TreeGrafter"/>
</dbReference>
<dbReference type="SUPFAM" id="SSF53092">
    <property type="entry name" value="Creatinase/prolidase N-terminal domain"/>
    <property type="match status" value="1"/>
</dbReference>
<comment type="catalytic activity">
    <reaction evidence="1">
        <text>Release of any N-terminal amino acid, including proline, that is linked to proline, even from a dipeptide or tripeptide.</text>
        <dbReference type="EC" id="3.4.11.9"/>
    </reaction>
</comment>
<feature type="region of interest" description="Disordered" evidence="9">
    <location>
        <begin position="1"/>
        <end position="24"/>
    </location>
</feature>
<dbReference type="InterPro" id="IPR001131">
    <property type="entry name" value="Peptidase_M24B_aminopep-P_CS"/>
</dbReference>
<dbReference type="InterPro" id="IPR000994">
    <property type="entry name" value="Pept_M24"/>
</dbReference>
<dbReference type="CDD" id="cd01087">
    <property type="entry name" value="Prolidase"/>
    <property type="match status" value="1"/>
</dbReference>
<dbReference type="EC" id="3.4.11.9" evidence="4"/>
<protein>
    <recommendedName>
        <fullName evidence="4">Xaa-Pro aminopeptidase</fullName>
        <ecNumber evidence="4">3.4.11.9</ecNumber>
    </recommendedName>
</protein>
<evidence type="ECO:0000256" key="7">
    <source>
        <dbReference type="ARBA" id="ARBA00023211"/>
    </source>
</evidence>
<organism evidence="11 12">
    <name type="scientific">Rothia aerolata</name>
    <dbReference type="NCBI Taxonomy" id="1812262"/>
    <lineage>
        <taxon>Bacteria</taxon>
        <taxon>Bacillati</taxon>
        <taxon>Actinomycetota</taxon>
        <taxon>Actinomycetes</taxon>
        <taxon>Micrococcales</taxon>
        <taxon>Micrococcaceae</taxon>
        <taxon>Rothia</taxon>
    </lineage>
</organism>
<evidence type="ECO:0000256" key="4">
    <source>
        <dbReference type="ARBA" id="ARBA00012574"/>
    </source>
</evidence>
<keyword evidence="6" id="KW-0378">Hydrolase</keyword>
<dbReference type="Gene3D" id="3.40.350.10">
    <property type="entry name" value="Creatinase/prolidase N-terminal domain"/>
    <property type="match status" value="1"/>
</dbReference>
<keyword evidence="12" id="KW-1185">Reference proteome</keyword>
<keyword evidence="11" id="KW-0645">Protease</keyword>
<keyword evidence="7" id="KW-0464">Manganese</keyword>
<evidence type="ECO:0000256" key="1">
    <source>
        <dbReference type="ARBA" id="ARBA00001424"/>
    </source>
</evidence>
<dbReference type="InterPro" id="IPR052433">
    <property type="entry name" value="X-Pro_dipept-like"/>
</dbReference>
<keyword evidence="5 8" id="KW-0479">Metal-binding</keyword>
<evidence type="ECO:0000313" key="12">
    <source>
        <dbReference type="Proteomes" id="UP000600171"/>
    </source>
</evidence>
<comment type="similarity">
    <text evidence="3 8">Belongs to the peptidase M24B family.</text>
</comment>
<reference evidence="11 12" key="1">
    <citation type="journal article" date="2014" name="Int. J. Syst. Evol. Microbiol.">
        <title>Complete genome sequence of Corynebacterium casei LMG S-19264T (=DSM 44701T), isolated from a smear-ripened cheese.</title>
        <authorList>
            <consortium name="US DOE Joint Genome Institute (JGI-PGF)"/>
            <person name="Walter F."/>
            <person name="Albersmeier A."/>
            <person name="Kalinowski J."/>
            <person name="Ruckert C."/>
        </authorList>
    </citation>
    <scope>NUCLEOTIDE SEQUENCE [LARGE SCALE GENOMIC DNA]</scope>
    <source>
        <strain evidence="11 12">CCM 8669</strain>
    </source>
</reference>
<dbReference type="InterPro" id="IPR029149">
    <property type="entry name" value="Creatin/AminoP/Spt16_N"/>
</dbReference>
<dbReference type="RefSeq" id="WP_188358957.1">
    <property type="nucleotide sequence ID" value="NZ_BMDC01000001.1"/>
</dbReference>
<evidence type="ECO:0000256" key="2">
    <source>
        <dbReference type="ARBA" id="ARBA00001936"/>
    </source>
</evidence>
<comment type="caution">
    <text evidence="11">The sequence shown here is derived from an EMBL/GenBank/DDBJ whole genome shotgun (WGS) entry which is preliminary data.</text>
</comment>
<keyword evidence="11" id="KW-0031">Aminopeptidase</keyword>
<evidence type="ECO:0000256" key="6">
    <source>
        <dbReference type="ARBA" id="ARBA00022801"/>
    </source>
</evidence>
<evidence type="ECO:0000259" key="10">
    <source>
        <dbReference type="SMART" id="SM01011"/>
    </source>
</evidence>
<dbReference type="Pfam" id="PF00557">
    <property type="entry name" value="Peptidase_M24"/>
    <property type="match status" value="1"/>
</dbReference>
<accession>A0A917MRL0</accession>